<dbReference type="HOGENOM" id="CLU_1905973_0_0_6"/>
<dbReference type="Proteomes" id="UP000000812">
    <property type="component" value="Chromosome"/>
</dbReference>
<dbReference type="InterPro" id="IPR043504">
    <property type="entry name" value="Peptidase_S1_PA_chymotrypsin"/>
</dbReference>
<name>Q9PBR2_XYLFA</name>
<evidence type="ECO:0000313" key="2">
    <source>
        <dbReference type="Proteomes" id="UP000000812"/>
    </source>
</evidence>
<proteinExistence type="predicted"/>
<gene>
    <name evidence="1" type="ordered locus">XF_2078</name>
</gene>
<dbReference type="STRING" id="160492.XF_2078"/>
<dbReference type="AlphaFoldDB" id="Q9PBR2"/>
<dbReference type="Gene3D" id="2.40.10.10">
    <property type="entry name" value="Trypsin-like serine proteases"/>
    <property type="match status" value="1"/>
</dbReference>
<protein>
    <submittedName>
        <fullName evidence="1">Uncharacterized protein</fullName>
    </submittedName>
</protein>
<accession>Q9PBR2</accession>
<reference evidence="1 2" key="1">
    <citation type="journal article" date="2000" name="Nature">
        <title>The genome sequence of the plant pathogen Xylella fastidiosa.</title>
        <authorList>
            <person name="Simpson A.J."/>
            <person name="Reinach F.C."/>
            <person name="Arruda P."/>
            <person name="Abreu F.A."/>
            <person name="Acencio M."/>
            <person name="Alvarenga R."/>
            <person name="Alves L.M."/>
            <person name="Araya J.E."/>
            <person name="Baia G.S."/>
            <person name="Baptista C.S."/>
            <person name="Barros M.H."/>
            <person name="Bonaccorsi E.D."/>
            <person name="Bordin S."/>
            <person name="Bove J.M."/>
            <person name="Briones M.R."/>
            <person name="Bueno M.R."/>
            <person name="Camargo A.A."/>
            <person name="Camargo L.E."/>
            <person name="Carraro D.M."/>
            <person name="Carrer H."/>
            <person name="Colauto N.B."/>
            <person name="Colombo C."/>
            <person name="Costa F.F."/>
            <person name="Costa M.C."/>
            <person name="Costa-Neto C.M."/>
            <person name="Coutinho L.L."/>
            <person name="Cristofani M."/>
            <person name="Dias-Neto E."/>
            <person name="Docena C."/>
            <person name="El-Dorry H."/>
            <person name="Facincani A.P."/>
            <person name="Ferreira A.J."/>
            <person name="Ferreira V.C."/>
            <person name="Ferro J.A."/>
            <person name="Fraga J.S."/>
            <person name="Franca S.C."/>
            <person name="Franco M.C."/>
            <person name="Frohme M."/>
            <person name="Furlan L.R."/>
            <person name="Garnier M."/>
            <person name="Goldman G.H."/>
            <person name="Goldman M.H."/>
            <person name="Gomes S.L."/>
            <person name="Gruber A."/>
            <person name="Ho P.L."/>
            <person name="Hoheisel J.D."/>
            <person name="Junqueira M.L."/>
            <person name="Kemper E.L."/>
            <person name="Kitajima J.P."/>
            <person name="Krieger J.E."/>
            <person name="Kuramae E.E."/>
            <person name="Laigret F."/>
            <person name="Lambais M.R."/>
            <person name="Leite L.C."/>
            <person name="Lemos E.G."/>
            <person name="Lemos M.V."/>
            <person name="Lopes S.A."/>
            <person name="Lopes C.R."/>
            <person name="Machado J.A."/>
            <person name="Machado M.A."/>
            <person name="Madeira A.M."/>
            <person name="Madeira H.M."/>
            <person name="Marino C.L."/>
            <person name="Marques M.V."/>
            <person name="Martins E.A."/>
            <person name="Martins E.M."/>
            <person name="Matsukuma A.Y."/>
            <person name="Menck C.F."/>
            <person name="Miracca E.C."/>
            <person name="Miyaki C.Y."/>
            <person name="Monteriro-Vitorello C.B."/>
            <person name="Moon D.H."/>
            <person name="Nagai M.A."/>
            <person name="Nascimento A.L."/>
            <person name="Netto L.E."/>
            <person name="Nhani A.Jr."/>
            <person name="Nobrega F.G."/>
            <person name="Nunes L.R."/>
            <person name="Oliveira M.A."/>
            <person name="de Oliveira M.C."/>
            <person name="de Oliveira R.C."/>
            <person name="Palmieri D.A."/>
            <person name="Paris A."/>
            <person name="Peixoto B.R."/>
            <person name="Pereira G.A."/>
            <person name="Pereira H.A.Jr."/>
            <person name="Pesquero J.B."/>
            <person name="Quaggio R.B."/>
            <person name="Roberto P.G."/>
            <person name="Rodrigues V."/>
            <person name="de M Rosa A.J."/>
            <person name="de Rosa V.E.Jr."/>
            <person name="de Sa R.G."/>
            <person name="Santelli R.V."/>
            <person name="Sawasaki H.E."/>
            <person name="da Silva A.C."/>
            <person name="da Silva A.M."/>
            <person name="da Silva F.R."/>
            <person name="da Silva W.A.Jr."/>
            <person name="da Silveira J.F."/>
            <person name="Silvestri M.L."/>
            <person name="Siqueira W.J."/>
            <person name="de Souza A.A."/>
            <person name="de Souza A.P."/>
            <person name="Terenzi M.F."/>
            <person name="Truffi D."/>
            <person name="Tsai S.M."/>
            <person name="Tsuhako M.H."/>
            <person name="Vallada H."/>
            <person name="Van Sluys M.A."/>
            <person name="Verjovski-Almeida S."/>
            <person name="Vettore A.L."/>
            <person name="Zago M.A."/>
            <person name="Zatz M."/>
            <person name="Meidanis J."/>
            <person name="Setubal J.C."/>
        </authorList>
    </citation>
    <scope>NUCLEOTIDE SEQUENCE [LARGE SCALE GENOMIC DNA]</scope>
    <source>
        <strain evidence="1 2">9a5c</strain>
    </source>
</reference>
<dbReference type="KEGG" id="xfa:XF_2078"/>
<dbReference type="SUPFAM" id="SSF50494">
    <property type="entry name" value="Trypsin-like serine proteases"/>
    <property type="match status" value="1"/>
</dbReference>
<dbReference type="InterPro" id="IPR009003">
    <property type="entry name" value="Peptidase_S1_PA"/>
</dbReference>
<dbReference type="PIR" id="E82603">
    <property type="entry name" value="E82603"/>
</dbReference>
<sequence>MLLYISKGIGSFGLKIHTADKSWTAIGYPVNYGHKGFFLQKVNGSKGKIFDFVDSQGNVISKVVQMLDNPMLEGSSGGAWIAKLNASKKGYGNYAVGLNSFGYTEEPTITYGPYFDKKVFKLLNKVKNSCHIQ</sequence>
<organism evidence="1 2">
    <name type="scientific">Xylella fastidiosa (strain 9a5c)</name>
    <dbReference type="NCBI Taxonomy" id="160492"/>
    <lineage>
        <taxon>Bacteria</taxon>
        <taxon>Pseudomonadati</taxon>
        <taxon>Pseudomonadota</taxon>
        <taxon>Gammaproteobacteria</taxon>
        <taxon>Lysobacterales</taxon>
        <taxon>Lysobacteraceae</taxon>
        <taxon>Xylella</taxon>
    </lineage>
</organism>
<dbReference type="eggNOG" id="COG3591">
    <property type="taxonomic scope" value="Bacteria"/>
</dbReference>
<dbReference type="EMBL" id="AE003849">
    <property type="protein sequence ID" value="AAF84877.1"/>
    <property type="molecule type" value="Genomic_DNA"/>
</dbReference>
<evidence type="ECO:0000313" key="1">
    <source>
        <dbReference type="EMBL" id="AAF84877.1"/>
    </source>
</evidence>